<dbReference type="PANTHER" id="PTHR43124">
    <property type="entry name" value="PURINE EFFLUX PUMP PBUE"/>
    <property type="match status" value="1"/>
</dbReference>
<evidence type="ECO:0000256" key="4">
    <source>
        <dbReference type="ARBA" id="ARBA00022989"/>
    </source>
</evidence>
<dbReference type="Gene3D" id="1.20.1250.20">
    <property type="entry name" value="MFS general substrate transporter like domains"/>
    <property type="match status" value="1"/>
</dbReference>
<feature type="transmembrane region" description="Helical" evidence="6">
    <location>
        <begin position="357"/>
        <end position="379"/>
    </location>
</feature>
<feature type="transmembrane region" description="Helical" evidence="6">
    <location>
        <begin position="242"/>
        <end position="260"/>
    </location>
</feature>
<accession>A0AA41BX92</accession>
<evidence type="ECO:0000313" key="9">
    <source>
        <dbReference type="Proteomes" id="UP000705283"/>
    </source>
</evidence>
<evidence type="ECO:0000256" key="3">
    <source>
        <dbReference type="ARBA" id="ARBA00022692"/>
    </source>
</evidence>
<dbReference type="PROSITE" id="PS51257">
    <property type="entry name" value="PROKAR_LIPOPROTEIN"/>
    <property type="match status" value="1"/>
</dbReference>
<dbReference type="InterPro" id="IPR050189">
    <property type="entry name" value="MFS_Efflux_Transporters"/>
</dbReference>
<dbReference type="SUPFAM" id="SSF103473">
    <property type="entry name" value="MFS general substrate transporter"/>
    <property type="match status" value="1"/>
</dbReference>
<dbReference type="EMBL" id="JADMKS010000006">
    <property type="protein sequence ID" value="MBF6637936.1"/>
    <property type="molecule type" value="Genomic_DNA"/>
</dbReference>
<dbReference type="Proteomes" id="UP000705283">
    <property type="component" value="Unassembled WGS sequence"/>
</dbReference>
<feature type="transmembrane region" description="Helical" evidence="6">
    <location>
        <begin position="42"/>
        <end position="65"/>
    </location>
</feature>
<organism evidence="8 9">
    <name type="scientific">Rouxiella silvae</name>
    <dbReference type="NCBI Taxonomy" id="1646373"/>
    <lineage>
        <taxon>Bacteria</taxon>
        <taxon>Pseudomonadati</taxon>
        <taxon>Pseudomonadota</taxon>
        <taxon>Gammaproteobacteria</taxon>
        <taxon>Enterobacterales</taxon>
        <taxon>Yersiniaceae</taxon>
        <taxon>Rouxiella</taxon>
    </lineage>
</organism>
<dbReference type="InterPro" id="IPR020846">
    <property type="entry name" value="MFS_dom"/>
</dbReference>
<keyword evidence="5 6" id="KW-0472">Membrane</keyword>
<evidence type="ECO:0000259" key="7">
    <source>
        <dbReference type="PROSITE" id="PS50850"/>
    </source>
</evidence>
<evidence type="ECO:0000313" key="8">
    <source>
        <dbReference type="EMBL" id="MBF6637936.1"/>
    </source>
</evidence>
<dbReference type="AlphaFoldDB" id="A0AA41BX92"/>
<dbReference type="PROSITE" id="PS50850">
    <property type="entry name" value="MFS"/>
    <property type="match status" value="1"/>
</dbReference>
<feature type="transmembrane region" description="Helical" evidence="6">
    <location>
        <begin position="166"/>
        <end position="183"/>
    </location>
</feature>
<feature type="transmembrane region" description="Helical" evidence="6">
    <location>
        <begin position="77"/>
        <end position="95"/>
    </location>
</feature>
<keyword evidence="3 6" id="KW-0812">Transmembrane</keyword>
<evidence type="ECO:0000256" key="5">
    <source>
        <dbReference type="ARBA" id="ARBA00023136"/>
    </source>
</evidence>
<gene>
    <name evidence="8" type="ORF">ITX54_14835</name>
</gene>
<name>A0AA41BX92_9GAMM</name>
<protein>
    <submittedName>
        <fullName evidence="8">MFS transporter</fullName>
    </submittedName>
</protein>
<dbReference type="GO" id="GO:0022857">
    <property type="term" value="F:transmembrane transporter activity"/>
    <property type="evidence" value="ECO:0007669"/>
    <property type="project" value="InterPro"/>
</dbReference>
<feature type="transmembrane region" description="Helical" evidence="6">
    <location>
        <begin position="7"/>
        <end position="30"/>
    </location>
</feature>
<keyword evidence="2" id="KW-1003">Cell membrane</keyword>
<feature type="transmembrane region" description="Helical" evidence="6">
    <location>
        <begin position="107"/>
        <end position="128"/>
    </location>
</feature>
<feature type="transmembrane region" description="Helical" evidence="6">
    <location>
        <begin position="140"/>
        <end position="160"/>
    </location>
</feature>
<evidence type="ECO:0000256" key="1">
    <source>
        <dbReference type="ARBA" id="ARBA00004651"/>
    </source>
</evidence>
<dbReference type="RefSeq" id="WP_194978304.1">
    <property type="nucleotide sequence ID" value="NZ_JADMKS010000006.1"/>
</dbReference>
<dbReference type="GO" id="GO:0005886">
    <property type="term" value="C:plasma membrane"/>
    <property type="evidence" value="ECO:0007669"/>
    <property type="project" value="UniProtKB-SubCell"/>
</dbReference>
<comment type="caution">
    <text evidence="8">The sequence shown here is derived from an EMBL/GenBank/DDBJ whole genome shotgun (WGS) entry which is preliminary data.</text>
</comment>
<comment type="subcellular location">
    <subcellularLocation>
        <location evidence="1">Cell membrane</location>
        <topology evidence="1">Multi-pass membrane protein</topology>
    </subcellularLocation>
</comment>
<sequence length="388" mass="41047">MSALKPVGAFSLLCVACLTIMVGCVIVPGLNSIAAGLGVTGSASWLVTLPALGVVIFGPLAGMLITRRGTRRGTRSALRIGLILYGALGVAGAWMPGPIFIYADRLLLGGATAMVMSSGIAMISEFYSGHARLKMMSKQGMAIELGGVIFLSIGGLLAQIGWRWPFALYLMAWVFLMITELFVPRQHAAVAESNAVGGVAKNTLFKVTIVYFAALLAMIIFFTAIIGLPFRLHGFGFNEAQIGYLLSFVSLVAVGAASTLPRLTVRIGESTTLTLGFIGYGVAQFIFIVAPNSAAMIFAAFVLGIGFGLTVPLVNHMAVERSHPGNRGRVLAYLSMSIFLGQFLSSFLQYLPGGNRQTFAVAVALSVIGALTFGSKSILKLRLRPRTL</sequence>
<dbReference type="InterPro" id="IPR011701">
    <property type="entry name" value="MFS"/>
</dbReference>
<keyword evidence="4 6" id="KW-1133">Transmembrane helix</keyword>
<proteinExistence type="predicted"/>
<feature type="transmembrane region" description="Helical" evidence="6">
    <location>
        <begin position="204"/>
        <end position="230"/>
    </location>
</feature>
<feature type="transmembrane region" description="Helical" evidence="6">
    <location>
        <begin position="272"/>
        <end position="290"/>
    </location>
</feature>
<dbReference type="InterPro" id="IPR036259">
    <property type="entry name" value="MFS_trans_sf"/>
</dbReference>
<reference evidence="8" key="1">
    <citation type="submission" date="2020-11" db="EMBL/GenBank/DDBJ databases">
        <authorList>
            <person name="Lee S.D."/>
        </authorList>
    </citation>
    <scope>NUCLEOTIDE SEQUENCE</scope>
    <source>
        <strain evidence="8">SAP-2</strain>
    </source>
</reference>
<dbReference type="PANTHER" id="PTHR43124:SF3">
    <property type="entry name" value="CHLORAMPHENICOL EFFLUX PUMP RV0191"/>
    <property type="match status" value="1"/>
</dbReference>
<evidence type="ECO:0000256" key="2">
    <source>
        <dbReference type="ARBA" id="ARBA00022475"/>
    </source>
</evidence>
<evidence type="ECO:0000256" key="6">
    <source>
        <dbReference type="SAM" id="Phobius"/>
    </source>
</evidence>
<dbReference type="Pfam" id="PF07690">
    <property type="entry name" value="MFS_1"/>
    <property type="match status" value="1"/>
</dbReference>
<dbReference type="CDD" id="cd17473">
    <property type="entry name" value="MFS_arabinose_efflux_permease_like"/>
    <property type="match status" value="1"/>
</dbReference>
<reference evidence="8" key="2">
    <citation type="submission" date="2022-09" db="EMBL/GenBank/DDBJ databases">
        <title>Rouxiella aceris sp. nov., isolated from tree sap and emended description of the genus Rhouxiella.</title>
        <authorList>
            <person name="Kim I.S."/>
        </authorList>
    </citation>
    <scope>NUCLEOTIDE SEQUENCE</scope>
    <source>
        <strain evidence="8">SAP-2</strain>
    </source>
</reference>
<feature type="transmembrane region" description="Helical" evidence="6">
    <location>
        <begin position="330"/>
        <end position="351"/>
    </location>
</feature>
<feature type="domain" description="Major facilitator superfamily (MFS) profile" evidence="7">
    <location>
        <begin position="1"/>
        <end position="381"/>
    </location>
</feature>
<feature type="transmembrane region" description="Helical" evidence="6">
    <location>
        <begin position="296"/>
        <end position="318"/>
    </location>
</feature>